<reference evidence="2 3" key="1">
    <citation type="submission" date="2019-10" db="EMBL/GenBank/DDBJ databases">
        <title>Alcanivorax sp.PA15-N-34 draft genome sequence.</title>
        <authorList>
            <person name="Liao X."/>
            <person name="Shao Z."/>
        </authorList>
    </citation>
    <scope>NUCLEOTIDE SEQUENCE [LARGE SCALE GENOMIC DNA]</scope>
    <source>
        <strain evidence="2 3">PA15-N-34</strain>
    </source>
</reference>
<accession>A0A6N7LTF6</accession>
<feature type="transmembrane region" description="Helical" evidence="1">
    <location>
        <begin position="69"/>
        <end position="88"/>
    </location>
</feature>
<dbReference type="AlphaFoldDB" id="A0A6N7LTF6"/>
<sequence length="155" mass="17094">MHLSVACVVPNQTRILRVNTKQQWLQAFTGGFIATLLFHQGVLALFWLADMIPAAPWNMNPVPPFAVPQVISLAFWGGLWGLPVWWLIRRWQGLPYWLSAVLIGAAGPTLVAMLVVFPMKGIEVNATKVVGGLIVNAAWGLGLAIWMRLSLRKAV</sequence>
<keyword evidence="1" id="KW-1133">Transmembrane helix</keyword>
<name>A0A6N7LTF6_9GAMM</name>
<gene>
    <name evidence="2" type="ORF">GFN93_09850</name>
</gene>
<organism evidence="2 3">
    <name type="scientific">Alcanivorax sediminis</name>
    <dbReference type="NCBI Taxonomy" id="2663008"/>
    <lineage>
        <taxon>Bacteria</taxon>
        <taxon>Pseudomonadati</taxon>
        <taxon>Pseudomonadota</taxon>
        <taxon>Gammaproteobacteria</taxon>
        <taxon>Oceanospirillales</taxon>
        <taxon>Alcanivoracaceae</taxon>
        <taxon>Alcanivorax</taxon>
    </lineage>
</organism>
<evidence type="ECO:0000313" key="3">
    <source>
        <dbReference type="Proteomes" id="UP000469421"/>
    </source>
</evidence>
<feature type="transmembrane region" description="Helical" evidence="1">
    <location>
        <begin position="129"/>
        <end position="149"/>
    </location>
</feature>
<comment type="caution">
    <text evidence="2">The sequence shown here is derived from an EMBL/GenBank/DDBJ whole genome shotgun (WGS) entry which is preliminary data.</text>
</comment>
<dbReference type="EMBL" id="WIRE01000001">
    <property type="protein sequence ID" value="MQX53552.1"/>
    <property type="molecule type" value="Genomic_DNA"/>
</dbReference>
<evidence type="ECO:0000256" key="1">
    <source>
        <dbReference type="SAM" id="Phobius"/>
    </source>
</evidence>
<keyword evidence="1" id="KW-0812">Transmembrane</keyword>
<keyword evidence="3" id="KW-1185">Reference proteome</keyword>
<feature type="transmembrane region" description="Helical" evidence="1">
    <location>
        <begin position="95"/>
        <end position="117"/>
    </location>
</feature>
<feature type="transmembrane region" description="Helical" evidence="1">
    <location>
        <begin position="24"/>
        <end position="49"/>
    </location>
</feature>
<evidence type="ECO:0000313" key="2">
    <source>
        <dbReference type="EMBL" id="MQX53552.1"/>
    </source>
</evidence>
<proteinExistence type="predicted"/>
<protein>
    <submittedName>
        <fullName evidence="2">Uncharacterized protein</fullName>
    </submittedName>
</protein>
<keyword evidence="1" id="KW-0472">Membrane</keyword>
<dbReference type="Proteomes" id="UP000469421">
    <property type="component" value="Unassembled WGS sequence"/>
</dbReference>